<dbReference type="InterPro" id="IPR020449">
    <property type="entry name" value="Tscrpt_reg_AraC-type_HTH"/>
</dbReference>
<dbReference type="GO" id="GO:0043565">
    <property type="term" value="F:sequence-specific DNA binding"/>
    <property type="evidence" value="ECO:0007669"/>
    <property type="project" value="InterPro"/>
</dbReference>
<dbReference type="Pfam" id="PF02311">
    <property type="entry name" value="AraC_binding"/>
    <property type="match status" value="1"/>
</dbReference>
<dbReference type="Proteomes" id="UP000027982">
    <property type="component" value="Chromosome"/>
</dbReference>
<dbReference type="PANTHER" id="PTHR43280:SF2">
    <property type="entry name" value="HTH-TYPE TRANSCRIPTIONAL REGULATOR EXSA"/>
    <property type="match status" value="1"/>
</dbReference>
<evidence type="ECO:0000259" key="4">
    <source>
        <dbReference type="PROSITE" id="PS01124"/>
    </source>
</evidence>
<name>A0A068NMB2_FIMGI</name>
<dbReference type="KEGG" id="fgi:OP10G_1213"/>
<dbReference type="Pfam" id="PF12833">
    <property type="entry name" value="HTH_18"/>
    <property type="match status" value="1"/>
</dbReference>
<keyword evidence="3" id="KW-0804">Transcription</keyword>
<dbReference type="PANTHER" id="PTHR43280">
    <property type="entry name" value="ARAC-FAMILY TRANSCRIPTIONAL REGULATOR"/>
    <property type="match status" value="1"/>
</dbReference>
<dbReference type="STRING" id="661478.OP10G_1213"/>
<keyword evidence="2" id="KW-0238">DNA-binding</keyword>
<dbReference type="Gene3D" id="2.60.120.10">
    <property type="entry name" value="Jelly Rolls"/>
    <property type="match status" value="1"/>
</dbReference>
<protein>
    <submittedName>
        <fullName evidence="5">Transcriptional regulator, AraC family</fullName>
    </submittedName>
</protein>
<dbReference type="SUPFAM" id="SSF46689">
    <property type="entry name" value="Homeodomain-like"/>
    <property type="match status" value="2"/>
</dbReference>
<reference evidence="5 6" key="1">
    <citation type="journal article" date="2014" name="PLoS ONE">
        <title>The first complete genome sequence of the class fimbriimonadia in the phylum armatimonadetes.</title>
        <authorList>
            <person name="Hu Z.Y."/>
            <person name="Wang Y.Z."/>
            <person name="Im W.T."/>
            <person name="Wang S.Y."/>
            <person name="Zhao G.P."/>
            <person name="Zheng H.J."/>
            <person name="Quan Z.X."/>
        </authorList>
    </citation>
    <scope>NUCLEOTIDE SEQUENCE [LARGE SCALE GENOMIC DNA]</scope>
    <source>
        <strain evidence="5">Gsoil 348</strain>
    </source>
</reference>
<dbReference type="EMBL" id="CP007139">
    <property type="protein sequence ID" value="AIE84581.1"/>
    <property type="molecule type" value="Genomic_DNA"/>
</dbReference>
<dbReference type="AlphaFoldDB" id="A0A068NMB2"/>
<evidence type="ECO:0000256" key="3">
    <source>
        <dbReference type="ARBA" id="ARBA00023163"/>
    </source>
</evidence>
<dbReference type="PROSITE" id="PS01124">
    <property type="entry name" value="HTH_ARAC_FAMILY_2"/>
    <property type="match status" value="1"/>
</dbReference>
<evidence type="ECO:0000256" key="1">
    <source>
        <dbReference type="ARBA" id="ARBA00023015"/>
    </source>
</evidence>
<evidence type="ECO:0000256" key="2">
    <source>
        <dbReference type="ARBA" id="ARBA00023125"/>
    </source>
</evidence>
<dbReference type="InterPro" id="IPR009057">
    <property type="entry name" value="Homeodomain-like_sf"/>
</dbReference>
<dbReference type="SUPFAM" id="SSF51215">
    <property type="entry name" value="Regulatory protein AraC"/>
    <property type="match status" value="1"/>
</dbReference>
<accession>A0A068NMB2</accession>
<feature type="domain" description="HTH araC/xylS-type" evidence="4">
    <location>
        <begin position="180"/>
        <end position="278"/>
    </location>
</feature>
<gene>
    <name evidence="5" type="ORF">OP10G_1213</name>
</gene>
<dbReference type="InterPro" id="IPR037923">
    <property type="entry name" value="HTH-like"/>
</dbReference>
<dbReference type="InterPro" id="IPR014710">
    <property type="entry name" value="RmlC-like_jellyroll"/>
</dbReference>
<organism evidence="5 6">
    <name type="scientific">Fimbriimonas ginsengisoli Gsoil 348</name>
    <dbReference type="NCBI Taxonomy" id="661478"/>
    <lineage>
        <taxon>Bacteria</taxon>
        <taxon>Bacillati</taxon>
        <taxon>Armatimonadota</taxon>
        <taxon>Fimbriimonadia</taxon>
        <taxon>Fimbriimonadales</taxon>
        <taxon>Fimbriimonadaceae</taxon>
        <taxon>Fimbriimonas</taxon>
    </lineage>
</organism>
<dbReference type="GO" id="GO:0003700">
    <property type="term" value="F:DNA-binding transcription factor activity"/>
    <property type="evidence" value="ECO:0007669"/>
    <property type="project" value="InterPro"/>
</dbReference>
<keyword evidence="1" id="KW-0805">Transcription regulation</keyword>
<dbReference type="eggNOG" id="COG2207">
    <property type="taxonomic scope" value="Bacteria"/>
</dbReference>
<dbReference type="SMART" id="SM00342">
    <property type="entry name" value="HTH_ARAC"/>
    <property type="match status" value="1"/>
</dbReference>
<dbReference type="HOGENOM" id="CLU_000445_88_6_0"/>
<dbReference type="InterPro" id="IPR018060">
    <property type="entry name" value="HTH_AraC"/>
</dbReference>
<proteinExistence type="predicted"/>
<keyword evidence="6" id="KW-1185">Reference proteome</keyword>
<sequence length="297" mass="33311">MTHLYDMHMSDLSSMYRHVKKLSAINMRLAPRANFGEAQYDPRGTCGPRIQATYQLVVVTSGSAVATVENEEFEIPVGSCALMFPGQTEHVRFATDRPTRHTWVAIYPDVPKFGLADRLQRAPRTAVASSRLLAVIDLGLQTLNVGEMEYWLEALAISAFEAFLADANAPTFVGTWESLEKALHYLEANLSEPQTLGDLAEVAQMSAQHLTRLFRQHFSETPIRYLWRKRTERGVRLLLNTGLSITEISSRVGFQSPYHFSRLVRQSYGASPRELRAATWQAAPRIESLAVKDADSP</sequence>
<evidence type="ECO:0000313" key="5">
    <source>
        <dbReference type="EMBL" id="AIE84581.1"/>
    </source>
</evidence>
<dbReference type="InterPro" id="IPR003313">
    <property type="entry name" value="AraC-bd"/>
</dbReference>
<dbReference type="Gene3D" id="1.10.10.60">
    <property type="entry name" value="Homeodomain-like"/>
    <property type="match status" value="1"/>
</dbReference>
<evidence type="ECO:0000313" key="6">
    <source>
        <dbReference type="Proteomes" id="UP000027982"/>
    </source>
</evidence>
<dbReference type="PRINTS" id="PR00032">
    <property type="entry name" value="HTHARAC"/>
</dbReference>